<dbReference type="GO" id="GO:0007059">
    <property type="term" value="P:chromosome segregation"/>
    <property type="evidence" value="ECO:0007669"/>
    <property type="project" value="UniProtKB-KW"/>
</dbReference>
<proteinExistence type="inferred from homology"/>
<dbReference type="FunFam" id="3.90.1530.30:FF:000001">
    <property type="entry name" value="Chromosome partitioning protein ParB"/>
    <property type="match status" value="1"/>
</dbReference>
<dbReference type="NCBIfam" id="TIGR00180">
    <property type="entry name" value="parB_part"/>
    <property type="match status" value="1"/>
</dbReference>
<dbReference type="InterPro" id="IPR041468">
    <property type="entry name" value="HTH_ParB/Spo0J"/>
</dbReference>
<gene>
    <name evidence="6" type="ORF">AVW16_08500</name>
</gene>
<dbReference type="InterPro" id="IPR004437">
    <property type="entry name" value="ParB/RepB/Spo0J"/>
</dbReference>
<evidence type="ECO:0000313" key="6">
    <source>
        <dbReference type="EMBL" id="KZE33566.1"/>
    </source>
</evidence>
<dbReference type="OrthoDB" id="9802051at2"/>
<reference evidence="7" key="1">
    <citation type="submission" date="2016-01" db="EMBL/GenBank/DDBJ databases">
        <title>Draft genome of Chromobacterium sp. F49.</title>
        <authorList>
            <person name="Hong K.W."/>
        </authorList>
    </citation>
    <scope>NUCLEOTIDE SEQUENCE [LARGE SCALE GENOMIC DNA]</scope>
    <source>
        <strain evidence="7">CN10</strain>
    </source>
</reference>
<dbReference type="CDD" id="cd16393">
    <property type="entry name" value="SPO0J_N"/>
    <property type="match status" value="1"/>
</dbReference>
<comment type="caution">
    <text evidence="6">The sequence shown here is derived from an EMBL/GenBank/DDBJ whole genome shotgun (WGS) entry which is preliminary data.</text>
</comment>
<name>A0A163CZX8_9NEIS</name>
<evidence type="ECO:0000256" key="2">
    <source>
        <dbReference type="ARBA" id="ARBA00022829"/>
    </source>
</evidence>
<dbReference type="GO" id="GO:0003677">
    <property type="term" value="F:DNA binding"/>
    <property type="evidence" value="ECO:0007669"/>
    <property type="project" value="UniProtKB-KW"/>
</dbReference>
<dbReference type="SMART" id="SM00470">
    <property type="entry name" value="ParB"/>
    <property type="match status" value="1"/>
</dbReference>
<dbReference type="GO" id="GO:0045881">
    <property type="term" value="P:positive regulation of sporulation resulting in formation of a cellular spore"/>
    <property type="evidence" value="ECO:0007669"/>
    <property type="project" value="TreeGrafter"/>
</dbReference>
<dbReference type="InterPro" id="IPR057240">
    <property type="entry name" value="ParB_dimer_C"/>
</dbReference>
<protein>
    <submittedName>
        <fullName evidence="6">Chromosome partitioning protein ParB</fullName>
    </submittedName>
</protein>
<dbReference type="GO" id="GO:0005694">
    <property type="term" value="C:chromosome"/>
    <property type="evidence" value="ECO:0007669"/>
    <property type="project" value="TreeGrafter"/>
</dbReference>
<evidence type="ECO:0000256" key="4">
    <source>
        <dbReference type="ARBA" id="ARBA00025472"/>
    </source>
</evidence>
<comment type="similarity">
    <text evidence="1">Belongs to the ParB family.</text>
</comment>
<dbReference type="PANTHER" id="PTHR33375:SF1">
    <property type="entry name" value="CHROMOSOME-PARTITIONING PROTEIN PARB-RELATED"/>
    <property type="match status" value="1"/>
</dbReference>
<dbReference type="Pfam" id="PF02195">
    <property type="entry name" value="ParB_N"/>
    <property type="match status" value="1"/>
</dbReference>
<evidence type="ECO:0000256" key="1">
    <source>
        <dbReference type="ARBA" id="ARBA00006295"/>
    </source>
</evidence>
<dbReference type="Pfam" id="PF17762">
    <property type="entry name" value="HTH_ParB"/>
    <property type="match status" value="1"/>
</dbReference>
<dbReference type="RefSeq" id="WP_066610979.1">
    <property type="nucleotide sequence ID" value="NZ_LQQU01000013.1"/>
</dbReference>
<accession>A0A163CZX8</accession>
<dbReference type="STRING" id="1452487.AVW16_08500"/>
<dbReference type="EMBL" id="LQQU01000013">
    <property type="protein sequence ID" value="KZE33566.1"/>
    <property type="molecule type" value="Genomic_DNA"/>
</dbReference>
<dbReference type="InterPro" id="IPR003115">
    <property type="entry name" value="ParB_N"/>
</dbReference>
<keyword evidence="3" id="KW-0238">DNA-binding</keyword>
<comment type="function">
    <text evidence="4">Involved in chromosome partition. Localize to both poles of the predivisional cell following completion of DNA replication. Binds to the DNA origin of replication.</text>
</comment>
<feature type="domain" description="ParB-like N-terminal" evidence="5">
    <location>
        <begin position="30"/>
        <end position="120"/>
    </location>
</feature>
<organism evidence="6 7">
    <name type="scientific">Crenobacter luteus</name>
    <dbReference type="NCBI Taxonomy" id="1452487"/>
    <lineage>
        <taxon>Bacteria</taxon>
        <taxon>Pseudomonadati</taxon>
        <taxon>Pseudomonadota</taxon>
        <taxon>Betaproteobacteria</taxon>
        <taxon>Neisseriales</taxon>
        <taxon>Neisseriaceae</taxon>
        <taxon>Crenobacter</taxon>
    </lineage>
</organism>
<evidence type="ECO:0000256" key="3">
    <source>
        <dbReference type="ARBA" id="ARBA00023125"/>
    </source>
</evidence>
<dbReference type="Gene3D" id="3.90.1530.30">
    <property type="match status" value="1"/>
</dbReference>
<keyword evidence="7" id="KW-1185">Reference proteome</keyword>
<dbReference type="FunFam" id="1.10.10.2830:FF:000001">
    <property type="entry name" value="Chromosome partitioning protein ParB"/>
    <property type="match status" value="1"/>
</dbReference>
<dbReference type="SUPFAM" id="SSF110849">
    <property type="entry name" value="ParB/Sulfiredoxin"/>
    <property type="match status" value="1"/>
</dbReference>
<dbReference type="InterPro" id="IPR050336">
    <property type="entry name" value="Chromosome_partition/occlusion"/>
</dbReference>
<dbReference type="Pfam" id="PF23552">
    <property type="entry name" value="ParB_C"/>
    <property type="match status" value="1"/>
</dbReference>
<dbReference type="SUPFAM" id="SSF109709">
    <property type="entry name" value="KorB DNA-binding domain-like"/>
    <property type="match status" value="1"/>
</dbReference>
<dbReference type="InterPro" id="IPR036086">
    <property type="entry name" value="ParB/Sulfiredoxin_sf"/>
</dbReference>
<evidence type="ECO:0000259" key="5">
    <source>
        <dbReference type="SMART" id="SM00470"/>
    </source>
</evidence>
<dbReference type="PANTHER" id="PTHR33375">
    <property type="entry name" value="CHROMOSOME-PARTITIONING PROTEIN PARB-RELATED"/>
    <property type="match status" value="1"/>
</dbReference>
<dbReference type="Gene3D" id="1.10.10.2830">
    <property type="match status" value="1"/>
</dbReference>
<dbReference type="Proteomes" id="UP000076625">
    <property type="component" value="Unassembled WGS sequence"/>
</dbReference>
<evidence type="ECO:0000313" key="7">
    <source>
        <dbReference type="Proteomes" id="UP000076625"/>
    </source>
</evidence>
<sequence>MAKPKLKGLGRGLDALFGAADEQAAEDRLQTLAVSAIRPGKYQPRSHMDEAALAELADSIRAQGVIQPVVVRELDLGRYELIAGERRWRASQLAGLAELPAVVRQVSDEAALAMALIENIQRQELDPLEEAQGLRRLIDEFGLTHDATAQAVGRSRSAVSNLLRLLALPEPVQQMVHRRELEMGHARALLPLPVLRQVELAQEIADRGLSVREVEERVKRELAPAAPRETRPVDPDIARLAEELSERIGARVQIRHGRRGTGRLSIDYGSLDELDSLLGKLQAKSS</sequence>
<keyword evidence="2" id="KW-0159">Chromosome partition</keyword>
<dbReference type="AlphaFoldDB" id="A0A163CZX8"/>